<dbReference type="AlphaFoldDB" id="A0A542DVX2"/>
<gene>
    <name evidence="8" type="ORF">FB458_0239</name>
</gene>
<evidence type="ECO:0000256" key="1">
    <source>
        <dbReference type="ARBA" id="ARBA00004429"/>
    </source>
</evidence>
<keyword evidence="3" id="KW-1003">Cell membrane</keyword>
<feature type="transmembrane region" description="Helical" evidence="7">
    <location>
        <begin position="222"/>
        <end position="245"/>
    </location>
</feature>
<proteinExistence type="predicted"/>
<protein>
    <submittedName>
        <fullName evidence="8">Putative MFS family arabinose efflux permease</fullName>
    </submittedName>
</protein>
<dbReference type="InterPro" id="IPR036259">
    <property type="entry name" value="MFS_trans_sf"/>
</dbReference>
<dbReference type="InterPro" id="IPR010290">
    <property type="entry name" value="TM_effector"/>
</dbReference>
<keyword evidence="9" id="KW-1185">Reference proteome</keyword>
<name>A0A542DVX2_9MICO</name>
<dbReference type="CDD" id="cd06173">
    <property type="entry name" value="MFS_MefA_like"/>
    <property type="match status" value="1"/>
</dbReference>
<dbReference type="RefSeq" id="WP_141846041.1">
    <property type="nucleotide sequence ID" value="NZ_BAAAPR010000018.1"/>
</dbReference>
<reference evidence="8 9" key="1">
    <citation type="submission" date="2019-06" db="EMBL/GenBank/DDBJ databases">
        <title>Sequencing the genomes of 1000 actinobacteria strains.</title>
        <authorList>
            <person name="Klenk H.-P."/>
        </authorList>
    </citation>
    <scope>NUCLEOTIDE SEQUENCE [LARGE SCALE GENOMIC DNA]</scope>
    <source>
        <strain evidence="8 9">DSM 18607</strain>
    </source>
</reference>
<evidence type="ECO:0000313" key="9">
    <source>
        <dbReference type="Proteomes" id="UP000317893"/>
    </source>
</evidence>
<evidence type="ECO:0000256" key="7">
    <source>
        <dbReference type="SAM" id="Phobius"/>
    </source>
</evidence>
<dbReference type="Pfam" id="PF05977">
    <property type="entry name" value="MFS_3"/>
    <property type="match status" value="1"/>
</dbReference>
<comment type="subcellular location">
    <subcellularLocation>
        <location evidence="1">Cell inner membrane</location>
        <topology evidence="1">Multi-pass membrane protein</topology>
    </subcellularLocation>
</comment>
<evidence type="ECO:0000256" key="5">
    <source>
        <dbReference type="ARBA" id="ARBA00022989"/>
    </source>
</evidence>
<dbReference type="GO" id="GO:0005886">
    <property type="term" value="C:plasma membrane"/>
    <property type="evidence" value="ECO:0007669"/>
    <property type="project" value="UniProtKB-SubCell"/>
</dbReference>
<feature type="transmembrane region" description="Helical" evidence="7">
    <location>
        <begin position="176"/>
        <end position="196"/>
    </location>
</feature>
<dbReference type="SUPFAM" id="SSF103473">
    <property type="entry name" value="MFS general substrate transporter"/>
    <property type="match status" value="1"/>
</dbReference>
<dbReference type="OrthoDB" id="5494559at2"/>
<accession>A0A542DVX2</accession>
<evidence type="ECO:0000256" key="3">
    <source>
        <dbReference type="ARBA" id="ARBA00022475"/>
    </source>
</evidence>
<feature type="transmembrane region" description="Helical" evidence="7">
    <location>
        <begin position="49"/>
        <end position="70"/>
    </location>
</feature>
<comment type="caution">
    <text evidence="8">The sequence shown here is derived from an EMBL/GenBank/DDBJ whole genome shotgun (WGS) entry which is preliminary data.</text>
</comment>
<dbReference type="PANTHER" id="PTHR23513:SF9">
    <property type="entry name" value="ENTEROBACTIN EXPORTER ENTS"/>
    <property type="match status" value="1"/>
</dbReference>
<evidence type="ECO:0000256" key="6">
    <source>
        <dbReference type="ARBA" id="ARBA00023136"/>
    </source>
</evidence>
<dbReference type="PANTHER" id="PTHR23513">
    <property type="entry name" value="INTEGRAL MEMBRANE EFFLUX PROTEIN-RELATED"/>
    <property type="match status" value="1"/>
</dbReference>
<keyword evidence="2" id="KW-0813">Transport</keyword>
<dbReference type="Gene3D" id="1.20.1250.20">
    <property type="entry name" value="MFS general substrate transporter like domains"/>
    <property type="match status" value="1"/>
</dbReference>
<sequence length="410" mass="40623">MARLLLDVTPLRTVPAFRRLWLGATLSGVGSQLTTFAVTLQVFRTTGSSAAVGLLAVTTLVPTLVVGLLGGVVADSTDRRRLLLATGAAQTLVSLALVGQALAGGSLTAVFGLSVVSAVLSGLQVPAQRTVAPALLGAALLPSGLALTQTSFQLALVGGPSLAGLLTAAGGVRLCYLLDAATFLAALVAVWRLPALPPAGGAARRRPAAVLDGLRFARDRPAVGGALLSDLLATALAMPFSVLPALTAARFAGDPRVLGLLGSAPAVGGVLAMGLSGFVRHLERPGRALLVTGTVWGLGLAAAGVAPGLPLVLAALAVAGAADTLSVVLRTTVVQLSTPDRLRGRLSSLEYVVGVGGPQLGNARGGLVASLTSPATSLVTGGLAVVVALALLAGGCRPLSAALPRDPADT</sequence>
<dbReference type="EMBL" id="VFMN01000001">
    <property type="protein sequence ID" value="TQJ07185.1"/>
    <property type="molecule type" value="Genomic_DNA"/>
</dbReference>
<keyword evidence="5 7" id="KW-1133">Transmembrane helix</keyword>
<organism evidence="8 9">
    <name type="scientific">Lapillicoccus jejuensis</name>
    <dbReference type="NCBI Taxonomy" id="402171"/>
    <lineage>
        <taxon>Bacteria</taxon>
        <taxon>Bacillati</taxon>
        <taxon>Actinomycetota</taxon>
        <taxon>Actinomycetes</taxon>
        <taxon>Micrococcales</taxon>
        <taxon>Intrasporangiaceae</taxon>
        <taxon>Lapillicoccus</taxon>
    </lineage>
</organism>
<evidence type="ECO:0000256" key="2">
    <source>
        <dbReference type="ARBA" id="ARBA00022448"/>
    </source>
</evidence>
<dbReference type="Proteomes" id="UP000317893">
    <property type="component" value="Unassembled WGS sequence"/>
</dbReference>
<feature type="transmembrane region" description="Helical" evidence="7">
    <location>
        <begin position="257"/>
        <end position="276"/>
    </location>
</feature>
<evidence type="ECO:0000256" key="4">
    <source>
        <dbReference type="ARBA" id="ARBA00022692"/>
    </source>
</evidence>
<keyword evidence="6 7" id="KW-0472">Membrane</keyword>
<feature type="transmembrane region" description="Helical" evidence="7">
    <location>
        <begin position="288"/>
        <end position="306"/>
    </location>
</feature>
<feature type="transmembrane region" description="Helical" evidence="7">
    <location>
        <begin position="20"/>
        <end position="43"/>
    </location>
</feature>
<feature type="transmembrane region" description="Helical" evidence="7">
    <location>
        <begin position="134"/>
        <end position="156"/>
    </location>
</feature>
<keyword evidence="4 7" id="KW-0812">Transmembrane</keyword>
<evidence type="ECO:0000313" key="8">
    <source>
        <dbReference type="EMBL" id="TQJ07185.1"/>
    </source>
</evidence>